<protein>
    <submittedName>
        <fullName evidence="1">Uncharacterized protein</fullName>
    </submittedName>
</protein>
<keyword evidence="2" id="KW-1185">Reference proteome</keyword>
<dbReference type="EMBL" id="JABFUD020000024">
    <property type="protein sequence ID" value="KAI5059942.1"/>
    <property type="molecule type" value="Genomic_DNA"/>
</dbReference>
<accession>A0A9D4U249</accession>
<evidence type="ECO:0000313" key="1">
    <source>
        <dbReference type="EMBL" id="KAI5059942.1"/>
    </source>
</evidence>
<proteinExistence type="predicted"/>
<dbReference type="AlphaFoldDB" id="A0A9D4U249"/>
<sequence>MVAIVPSLSSISSLHSVALCSSSSSASVSLKSCPSLSFTSSNGFCLICMVRKKVSAWSSGKMSCLFGIRGGGNLVDLEWLDGLLFDDYGFNPLQLGKDTTTFVNLRGASMERSLLVPRLSST</sequence>
<evidence type="ECO:0000313" key="2">
    <source>
        <dbReference type="Proteomes" id="UP000886520"/>
    </source>
</evidence>
<name>A0A9D4U249_ADICA</name>
<reference evidence="1" key="1">
    <citation type="submission" date="2021-01" db="EMBL/GenBank/DDBJ databases">
        <title>Adiantum capillus-veneris genome.</title>
        <authorList>
            <person name="Fang Y."/>
            <person name="Liao Q."/>
        </authorList>
    </citation>
    <scope>NUCLEOTIDE SEQUENCE</scope>
    <source>
        <strain evidence="1">H3</strain>
        <tissue evidence="1">Leaf</tissue>
    </source>
</reference>
<gene>
    <name evidence="1" type="ORF">GOP47_0024362</name>
</gene>
<dbReference type="Proteomes" id="UP000886520">
    <property type="component" value="Chromosome 24"/>
</dbReference>
<organism evidence="1 2">
    <name type="scientific">Adiantum capillus-veneris</name>
    <name type="common">Maidenhair fern</name>
    <dbReference type="NCBI Taxonomy" id="13818"/>
    <lineage>
        <taxon>Eukaryota</taxon>
        <taxon>Viridiplantae</taxon>
        <taxon>Streptophyta</taxon>
        <taxon>Embryophyta</taxon>
        <taxon>Tracheophyta</taxon>
        <taxon>Polypodiopsida</taxon>
        <taxon>Polypodiidae</taxon>
        <taxon>Polypodiales</taxon>
        <taxon>Pteridineae</taxon>
        <taxon>Pteridaceae</taxon>
        <taxon>Vittarioideae</taxon>
        <taxon>Adiantum</taxon>
    </lineage>
</organism>
<comment type="caution">
    <text evidence="1">The sequence shown here is derived from an EMBL/GenBank/DDBJ whole genome shotgun (WGS) entry which is preliminary data.</text>
</comment>